<evidence type="ECO:0000259" key="2">
    <source>
        <dbReference type="Pfam" id="PF15377"/>
    </source>
</evidence>
<feature type="compositionally biased region" description="Basic residues" evidence="1">
    <location>
        <begin position="154"/>
        <end position="164"/>
    </location>
</feature>
<dbReference type="VEuPathDB" id="FungiDB:MCYG_03979"/>
<dbReference type="Pfam" id="PF15377">
    <property type="entry name" value="DUF4604"/>
    <property type="match status" value="1"/>
</dbReference>
<dbReference type="EMBL" id="DS995703">
    <property type="protein sequence ID" value="EEQ31160.1"/>
    <property type="molecule type" value="Genomic_DNA"/>
</dbReference>
<dbReference type="OrthoDB" id="5388322at2759"/>
<evidence type="ECO:0000256" key="1">
    <source>
        <dbReference type="SAM" id="MobiDB-lite"/>
    </source>
</evidence>
<evidence type="ECO:0000313" key="3">
    <source>
        <dbReference type="EMBL" id="EEQ31160.1"/>
    </source>
</evidence>
<gene>
    <name evidence="3" type="ORF">MCYG_03979</name>
</gene>
<feature type="region of interest" description="Disordered" evidence="1">
    <location>
        <begin position="1"/>
        <end position="171"/>
    </location>
</feature>
<evidence type="ECO:0000313" key="4">
    <source>
        <dbReference type="Proteomes" id="UP000002035"/>
    </source>
</evidence>
<dbReference type="OMA" id="HPIARNK"/>
<dbReference type="Proteomes" id="UP000002035">
    <property type="component" value="Unassembled WGS sequence"/>
</dbReference>
<dbReference type="eggNOG" id="ENOG502SF2G">
    <property type="taxonomic scope" value="Eukaryota"/>
</dbReference>
<protein>
    <recommendedName>
        <fullName evidence="2">DUF4604 domain-containing protein</fullName>
    </recommendedName>
</protein>
<reference evidence="4" key="1">
    <citation type="journal article" date="2012" name="MBio">
        <title>Comparative genome analysis of Trichophyton rubrum and related dermatophytes reveals candidate genes involved in infection.</title>
        <authorList>
            <person name="Martinez D.A."/>
            <person name="Oliver B.G."/>
            <person name="Graeser Y."/>
            <person name="Goldberg J.M."/>
            <person name="Li W."/>
            <person name="Martinez-Rossi N.M."/>
            <person name="Monod M."/>
            <person name="Shelest E."/>
            <person name="Barton R.C."/>
            <person name="Birch E."/>
            <person name="Brakhage A.A."/>
            <person name="Chen Z."/>
            <person name="Gurr S.J."/>
            <person name="Heiman D."/>
            <person name="Heitman J."/>
            <person name="Kosti I."/>
            <person name="Rossi A."/>
            <person name="Saif S."/>
            <person name="Samalova M."/>
            <person name="Saunders C.W."/>
            <person name="Shea T."/>
            <person name="Summerbell R.C."/>
            <person name="Xu J."/>
            <person name="Young S."/>
            <person name="Zeng Q."/>
            <person name="Birren B.W."/>
            <person name="Cuomo C.A."/>
            <person name="White T.C."/>
        </authorList>
    </citation>
    <scope>NUCLEOTIDE SEQUENCE [LARGE SCALE GENOMIC DNA]</scope>
    <source>
        <strain evidence="4">ATCC MYA-4605 / CBS 113480</strain>
    </source>
</reference>
<dbReference type="RefSeq" id="XP_002848473.1">
    <property type="nucleotide sequence ID" value="XM_002848427.1"/>
</dbReference>
<feature type="compositionally biased region" description="Low complexity" evidence="1">
    <location>
        <begin position="82"/>
        <end position="92"/>
    </location>
</feature>
<organism evidence="3 4">
    <name type="scientific">Arthroderma otae (strain ATCC MYA-4605 / CBS 113480)</name>
    <name type="common">Microsporum canis</name>
    <dbReference type="NCBI Taxonomy" id="554155"/>
    <lineage>
        <taxon>Eukaryota</taxon>
        <taxon>Fungi</taxon>
        <taxon>Dikarya</taxon>
        <taxon>Ascomycota</taxon>
        <taxon>Pezizomycotina</taxon>
        <taxon>Eurotiomycetes</taxon>
        <taxon>Eurotiomycetidae</taxon>
        <taxon>Onygenales</taxon>
        <taxon>Arthrodermataceae</taxon>
        <taxon>Microsporum</taxon>
    </lineage>
</organism>
<dbReference type="GeneID" id="9222795"/>
<sequence>MSRRANNLSYEKPEPSFLRKLRNQYGDGGEYHRSRPSPRPTKGKYVEDEDDGPTYIDEESNEVITKDKYLEMVAGPRDETTGAEGIGTEENGQSAATKNSAGEDGAEVETRASKSKQNVAEIGASKKRKQGKIVGGDDVPEDQQASQSQPEAPKRKKNTKKKVKLSFEDEE</sequence>
<feature type="domain" description="DUF4604" evidence="2">
    <location>
        <begin position="6"/>
        <end position="171"/>
    </location>
</feature>
<name>C5FMQ7_ARTOC</name>
<accession>C5FMQ7</accession>
<dbReference type="AlphaFoldDB" id="C5FMQ7"/>
<keyword evidence="4" id="KW-1185">Reference proteome</keyword>
<feature type="compositionally biased region" description="Basic and acidic residues" evidence="1">
    <location>
        <begin position="64"/>
        <end position="80"/>
    </location>
</feature>
<dbReference type="InterPro" id="IPR027911">
    <property type="entry name" value="DUF4604"/>
</dbReference>
<proteinExistence type="predicted"/>
<feature type="compositionally biased region" description="Acidic residues" evidence="1">
    <location>
        <begin position="47"/>
        <end position="61"/>
    </location>
</feature>
<dbReference type="HOGENOM" id="CLU_096170_1_1_1"/>